<evidence type="ECO:0000313" key="1">
    <source>
        <dbReference type="EMBL" id="KAF6138844.1"/>
    </source>
</evidence>
<reference evidence="1 2" key="1">
    <citation type="journal article" date="2020" name="IScience">
        <title>Genome Sequencing of the Endangered Kingdonia uniflora (Circaeasteraceae, Ranunculales) Reveals Potential Mechanisms of Evolutionary Specialization.</title>
        <authorList>
            <person name="Sun Y."/>
            <person name="Deng T."/>
            <person name="Zhang A."/>
            <person name="Moore M.J."/>
            <person name="Landis J.B."/>
            <person name="Lin N."/>
            <person name="Zhang H."/>
            <person name="Zhang X."/>
            <person name="Huang J."/>
            <person name="Zhang X."/>
            <person name="Sun H."/>
            <person name="Wang H."/>
        </authorList>
    </citation>
    <scope>NUCLEOTIDE SEQUENCE [LARGE SCALE GENOMIC DNA]</scope>
    <source>
        <strain evidence="1">TB1705</strain>
        <tissue evidence="1">Leaf</tissue>
    </source>
</reference>
<gene>
    <name evidence="1" type="ORF">GIB67_018575</name>
</gene>
<organism evidence="1 2">
    <name type="scientific">Kingdonia uniflora</name>
    <dbReference type="NCBI Taxonomy" id="39325"/>
    <lineage>
        <taxon>Eukaryota</taxon>
        <taxon>Viridiplantae</taxon>
        <taxon>Streptophyta</taxon>
        <taxon>Embryophyta</taxon>
        <taxon>Tracheophyta</taxon>
        <taxon>Spermatophyta</taxon>
        <taxon>Magnoliopsida</taxon>
        <taxon>Ranunculales</taxon>
        <taxon>Circaeasteraceae</taxon>
        <taxon>Kingdonia</taxon>
    </lineage>
</organism>
<dbReference type="EMBL" id="JACGCM010002538">
    <property type="protein sequence ID" value="KAF6138844.1"/>
    <property type="molecule type" value="Genomic_DNA"/>
</dbReference>
<comment type="caution">
    <text evidence="1">The sequence shown here is derived from an EMBL/GenBank/DDBJ whole genome shotgun (WGS) entry which is preliminary data.</text>
</comment>
<keyword evidence="2" id="KW-1185">Reference proteome</keyword>
<name>A0A7J7L8F7_9MAGN</name>
<evidence type="ECO:0000313" key="2">
    <source>
        <dbReference type="Proteomes" id="UP000541444"/>
    </source>
</evidence>
<feature type="non-terminal residue" evidence="1">
    <location>
        <position position="55"/>
    </location>
</feature>
<sequence>QIIYISSLLRLSSLTLHLLSPNLSFSGLGVLQANDGRRELLLVNRVNQCLFYFYF</sequence>
<dbReference type="Proteomes" id="UP000541444">
    <property type="component" value="Unassembled WGS sequence"/>
</dbReference>
<proteinExistence type="predicted"/>
<accession>A0A7J7L8F7</accession>
<protein>
    <submittedName>
        <fullName evidence="1">Uncharacterized protein</fullName>
    </submittedName>
</protein>
<dbReference type="AlphaFoldDB" id="A0A7J7L8F7"/>